<dbReference type="InterPro" id="IPR016024">
    <property type="entry name" value="ARM-type_fold"/>
</dbReference>
<dbReference type="EMBL" id="LN714501">
    <property type="protein sequence ID" value="CEL77198.1"/>
    <property type="molecule type" value="Genomic_DNA"/>
</dbReference>
<dbReference type="InterPro" id="IPR011989">
    <property type="entry name" value="ARM-like"/>
</dbReference>
<dbReference type="AlphaFoldDB" id="A0A0F7V8W1"/>
<dbReference type="PANTHER" id="PTHR13554:SF10">
    <property type="entry name" value="26S PROTEASOME NON-ATPASE REGULATORY SUBUNIT 5"/>
    <property type="match status" value="1"/>
</dbReference>
<reference evidence="1" key="1">
    <citation type="journal article" date="2015" name="PLoS ONE">
        <title>Comprehensive Evaluation of Toxoplasma gondii VEG and Neospora caninum LIV Genomes with Tachyzoite Stage Transcriptome and Proteome Defines Novel Transcript Features.</title>
        <authorList>
            <person name="Ramaprasad A."/>
            <person name="Mourier T."/>
            <person name="Naeem R."/>
            <person name="Malas T.B."/>
            <person name="Moussa E."/>
            <person name="Panigrahi A."/>
            <person name="Vermont S.J."/>
            <person name="Otto T.D."/>
            <person name="Wastling J."/>
            <person name="Pain A."/>
        </authorList>
    </citation>
    <scope>NUCLEOTIDE SEQUENCE</scope>
    <source>
        <strain evidence="1">VEG</strain>
    </source>
</reference>
<dbReference type="GO" id="GO:0043248">
    <property type="term" value="P:proteasome assembly"/>
    <property type="evidence" value="ECO:0007669"/>
    <property type="project" value="InterPro"/>
</dbReference>
<dbReference type="SUPFAM" id="SSF48371">
    <property type="entry name" value="ARM repeat"/>
    <property type="match status" value="1"/>
</dbReference>
<dbReference type="PANTHER" id="PTHR13554">
    <property type="entry name" value="26S PROTEASOME NON-ATPASE REGULATORY SUBUNIT 5-RELATED"/>
    <property type="match status" value="1"/>
</dbReference>
<gene>
    <name evidence="1" type="ORF">BN1205_050920</name>
</gene>
<dbReference type="Pfam" id="PF10508">
    <property type="entry name" value="Proteasom_PSMB"/>
    <property type="match status" value="1"/>
</dbReference>
<dbReference type="InterPro" id="IPR019538">
    <property type="entry name" value="PSMD5"/>
</dbReference>
<name>A0A0F7V8W1_TOXGV</name>
<sequence length="601" mass="65060">MLSAFDQSSQAAAPRVASLAALTAFVDSPQTSQALEEFRQHISPGELVLQTAQTAAQTAGRVKAELGENEESEELVIVVRALRKCLAYDGVLENVVREPQLRRVLIDAAESGSTLLRRLLVQQLGKLIGQGSAGVELAIEAKLYELLPGLLGDPDVGVASDAAKAIVASLESRQGCQAFSSPEFFQSLMAAAASPDEMVKVRTVALFVEAGRKNETVFNELADRGAFTVLVNSFATDDLLLKISLVALIEQLASYRAGAKFLALSSIPRQLVGELAEDSVDETSRVSLVHAIAELIKQQPEIGNEMFQVQGGSLAKTLVEFQHSVPATPQEKSDLCCAIAAWGSIASSPLGYEAVQKAAPTVGASISSYFTGETEIANLAMDAWSNVLNSLPDPLAPDVESKLKSLAESVCHTHVSRPFGESRAHSYPLLTALCRSRLAVQTIMGSEEIRRSLVDPFSDDSSDAKYAKNTFIKKLAADHLDWLGTVIEESYLTKLKTFADAGPFYIPPGKYGSSHHQQHVGVAQASVRTVCFSVCLFAHAYLCVRNSFSRLFLRILWRLPRLLVPSAGGTTYRSSSIYIYIYPEDQKRRRNHPVLESTVCG</sequence>
<proteinExistence type="predicted"/>
<dbReference type="Gene3D" id="1.25.10.10">
    <property type="entry name" value="Leucine-rich Repeat Variant"/>
    <property type="match status" value="1"/>
</dbReference>
<evidence type="ECO:0000313" key="1">
    <source>
        <dbReference type="EMBL" id="CEL77198.1"/>
    </source>
</evidence>
<protein>
    <recommendedName>
        <fullName evidence="2">Proteasome non-ATPase 26S subunit</fullName>
    </recommendedName>
</protein>
<evidence type="ECO:0008006" key="2">
    <source>
        <dbReference type="Google" id="ProtNLM"/>
    </source>
</evidence>
<dbReference type="GO" id="GO:0005829">
    <property type="term" value="C:cytosol"/>
    <property type="evidence" value="ECO:0007669"/>
    <property type="project" value="TreeGrafter"/>
</dbReference>
<accession>A0A0F7V8W1</accession>
<organism evidence="1">
    <name type="scientific">Toxoplasma gondii (strain ATCC 50861 / VEG)</name>
    <dbReference type="NCBI Taxonomy" id="432359"/>
    <lineage>
        <taxon>Eukaryota</taxon>
        <taxon>Sar</taxon>
        <taxon>Alveolata</taxon>
        <taxon>Apicomplexa</taxon>
        <taxon>Conoidasida</taxon>
        <taxon>Coccidia</taxon>
        <taxon>Eucoccidiorida</taxon>
        <taxon>Eimeriorina</taxon>
        <taxon>Sarcocystidae</taxon>
        <taxon>Toxoplasma</taxon>
    </lineage>
</organism>